<dbReference type="Pfam" id="PF04932">
    <property type="entry name" value="Wzy_C"/>
    <property type="match status" value="1"/>
</dbReference>
<evidence type="ECO:0000313" key="7">
    <source>
        <dbReference type="EMBL" id="QCI29036.1"/>
    </source>
</evidence>
<reference evidence="7" key="3">
    <citation type="submission" date="2019-06" db="EMBL/GenBank/DDBJ databases">
        <title>A comparative analysis of the Nautiliaceae.</title>
        <authorList>
            <person name="Grosche A."/>
            <person name="Smedile F."/>
            <person name="Vetriani C."/>
        </authorList>
    </citation>
    <scope>NUCLEOTIDE SEQUENCE</scope>
    <source>
        <strain evidence="7">TB6</strain>
    </source>
</reference>
<dbReference type="Proteomes" id="UP000272781">
    <property type="component" value="Unassembled WGS sequence"/>
</dbReference>
<sequence>MENKKVSFKIMFPLYLIFFSLLLFSTRDYSQVQSSPINISNINRIIGILLAFAFVFIFFLKNLKIRKLSFLFILYFNYILVSFISIILFSNNFLYSFWKLFEILVVFLIGVYFWSLSFYFEKMAYILYNSFLMFFKLLLISVVLSIVFFPSMALESASSIGSALISFRVNGVFPVINAISVGTISSIVFFDSFINYIFKLNSKKKNLFWMILSFILLITSQSRTSLLGLFAALFLVFLLSKKIKLLWKIFALIFVLIIAIIFNNIIVELFVRGNNENTLITISGRTYWWNYIWNKILNDNIWHQLFGYGYASGVRELALIPSNGLMQTFDSTYFSSLAATGFIGTFLIFIIFVYLILSSLKKLNKGLDKMMYISNIKVLGITIILFIKSFTTDTINVLTFYLPFLFCIVILGKYKNEEF</sequence>
<feature type="transmembrane region" description="Helical" evidence="5">
    <location>
        <begin position="333"/>
        <end position="357"/>
    </location>
</feature>
<feature type="transmembrane region" description="Helical" evidence="5">
    <location>
        <begin position="6"/>
        <end position="24"/>
    </location>
</feature>
<evidence type="ECO:0000313" key="10">
    <source>
        <dbReference type="Proteomes" id="UP000298805"/>
    </source>
</evidence>
<dbReference type="EMBL" id="RJVK01000004">
    <property type="protein sequence ID" value="ROR39148.1"/>
    <property type="molecule type" value="Genomic_DNA"/>
</dbReference>
<feature type="transmembrane region" description="Helical" evidence="5">
    <location>
        <begin position="369"/>
        <end position="388"/>
    </location>
</feature>
<evidence type="ECO:0000256" key="4">
    <source>
        <dbReference type="ARBA" id="ARBA00023136"/>
    </source>
</evidence>
<feature type="transmembrane region" description="Helical" evidence="5">
    <location>
        <begin position="126"/>
        <end position="149"/>
    </location>
</feature>
<gene>
    <name evidence="7" type="ORF">C6V80_08705</name>
    <name evidence="8" type="ORF">EDC58_1646</name>
</gene>
<dbReference type="AlphaFoldDB" id="A0AAJ4UXA9"/>
<feature type="transmembrane region" description="Helical" evidence="5">
    <location>
        <begin position="69"/>
        <end position="89"/>
    </location>
</feature>
<keyword evidence="8" id="KW-0436">Ligase</keyword>
<dbReference type="GO" id="GO:0016020">
    <property type="term" value="C:membrane"/>
    <property type="evidence" value="ECO:0007669"/>
    <property type="project" value="UniProtKB-SubCell"/>
</dbReference>
<evidence type="ECO:0000259" key="6">
    <source>
        <dbReference type="Pfam" id="PF04932"/>
    </source>
</evidence>
<keyword evidence="2 5" id="KW-0812">Transmembrane</keyword>
<comment type="subcellular location">
    <subcellularLocation>
        <location evidence="1">Membrane</location>
        <topology evidence="1">Multi-pass membrane protein</topology>
    </subcellularLocation>
</comment>
<accession>A0AAJ4UXA9</accession>
<evidence type="ECO:0000313" key="8">
    <source>
        <dbReference type="EMBL" id="ROR39148.1"/>
    </source>
</evidence>
<dbReference type="PANTHER" id="PTHR37422">
    <property type="entry name" value="TEICHURONIC ACID BIOSYNTHESIS PROTEIN TUAE"/>
    <property type="match status" value="1"/>
</dbReference>
<organism evidence="8 9">
    <name type="scientific">Caminibacter pacificus</name>
    <dbReference type="NCBI Taxonomy" id="1424653"/>
    <lineage>
        <taxon>Bacteria</taxon>
        <taxon>Pseudomonadati</taxon>
        <taxon>Campylobacterota</taxon>
        <taxon>Epsilonproteobacteria</taxon>
        <taxon>Nautiliales</taxon>
        <taxon>Nautiliaceae</taxon>
        <taxon>Caminibacter</taxon>
    </lineage>
</organism>
<evidence type="ECO:0000256" key="2">
    <source>
        <dbReference type="ARBA" id="ARBA00022692"/>
    </source>
</evidence>
<evidence type="ECO:0000313" key="9">
    <source>
        <dbReference type="Proteomes" id="UP000272781"/>
    </source>
</evidence>
<feature type="transmembrane region" description="Helical" evidence="5">
    <location>
        <begin position="45"/>
        <end position="63"/>
    </location>
</feature>
<proteinExistence type="predicted"/>
<name>A0AAJ4UXA9_9BACT</name>
<feature type="transmembrane region" description="Helical" evidence="5">
    <location>
        <begin position="210"/>
        <end position="238"/>
    </location>
</feature>
<evidence type="ECO:0000256" key="1">
    <source>
        <dbReference type="ARBA" id="ARBA00004141"/>
    </source>
</evidence>
<keyword evidence="4 5" id="KW-0472">Membrane</keyword>
<evidence type="ECO:0000256" key="5">
    <source>
        <dbReference type="SAM" id="Phobius"/>
    </source>
</evidence>
<dbReference type="GO" id="GO:0016874">
    <property type="term" value="F:ligase activity"/>
    <property type="evidence" value="ECO:0007669"/>
    <property type="project" value="UniProtKB-KW"/>
</dbReference>
<dbReference type="Proteomes" id="UP000298805">
    <property type="component" value="Chromosome"/>
</dbReference>
<dbReference type="PANTHER" id="PTHR37422:SF13">
    <property type="entry name" value="LIPOPOLYSACCHARIDE BIOSYNTHESIS PROTEIN PA4999-RELATED"/>
    <property type="match status" value="1"/>
</dbReference>
<reference evidence="10" key="1">
    <citation type="submission" date="2018-03" db="EMBL/GenBank/DDBJ databases">
        <title>A comparative analysis of the Nautiliaceae.</title>
        <authorList>
            <person name="Grosche A."/>
            <person name="Smedile F."/>
            <person name="Vetriani C."/>
        </authorList>
    </citation>
    <scope>NUCLEOTIDE SEQUENCE [LARGE SCALE GENOMIC DNA]</scope>
    <source>
        <strain evidence="10">TB6</strain>
    </source>
</reference>
<reference evidence="8 9" key="2">
    <citation type="submission" date="2018-11" db="EMBL/GenBank/DDBJ databases">
        <title>Genomic Encyclopedia of Type Strains, Phase IV (KMG-IV): sequencing the most valuable type-strain genomes for metagenomic binning, comparative biology and taxonomic classification.</title>
        <authorList>
            <person name="Goeker M."/>
        </authorList>
    </citation>
    <scope>NUCLEOTIDE SEQUENCE [LARGE SCALE GENOMIC DNA]</scope>
    <source>
        <strain evidence="8 9">DSM 27783</strain>
    </source>
</reference>
<dbReference type="EMBL" id="CP027432">
    <property type="protein sequence ID" value="QCI29036.1"/>
    <property type="molecule type" value="Genomic_DNA"/>
</dbReference>
<keyword evidence="3 5" id="KW-1133">Transmembrane helix</keyword>
<feature type="transmembrane region" description="Helical" evidence="5">
    <location>
        <begin position="101"/>
        <end position="120"/>
    </location>
</feature>
<evidence type="ECO:0000256" key="3">
    <source>
        <dbReference type="ARBA" id="ARBA00022989"/>
    </source>
</evidence>
<dbReference type="InterPro" id="IPR051533">
    <property type="entry name" value="WaaL-like"/>
</dbReference>
<protein>
    <submittedName>
        <fullName evidence="8">O-antigen ligase-like membrane protein</fullName>
    </submittedName>
</protein>
<dbReference type="InterPro" id="IPR007016">
    <property type="entry name" value="O-antigen_ligase-rel_domated"/>
</dbReference>
<feature type="transmembrane region" description="Helical" evidence="5">
    <location>
        <begin position="394"/>
        <end position="414"/>
    </location>
</feature>
<keyword evidence="10" id="KW-1185">Reference proteome</keyword>
<feature type="domain" description="O-antigen ligase-related" evidence="6">
    <location>
        <begin position="210"/>
        <end position="349"/>
    </location>
</feature>
<feature type="transmembrane region" description="Helical" evidence="5">
    <location>
        <begin position="169"/>
        <end position="190"/>
    </location>
</feature>
<feature type="transmembrane region" description="Helical" evidence="5">
    <location>
        <begin position="245"/>
        <end position="266"/>
    </location>
</feature>
<dbReference type="RefSeq" id="WP_123353023.1">
    <property type="nucleotide sequence ID" value="NZ_CP027432.2"/>
</dbReference>